<reference evidence="5 6" key="1">
    <citation type="submission" date="2018-10" db="EMBL/GenBank/DDBJ databases">
        <title>Comamonadaceae CDC group NO-1 genome sequencing and assembly.</title>
        <authorList>
            <person name="Bernier A.-M."/>
            <person name="Bernard K."/>
        </authorList>
    </citation>
    <scope>NUCLEOTIDE SEQUENCE [LARGE SCALE GENOMIC DNA]</scope>
    <source>
        <strain evidence="4 5">NML161473</strain>
        <strain evidence="3 6">NML970147</strain>
    </source>
</reference>
<proteinExistence type="inferred from homology"/>
<dbReference type="Pfam" id="PF00582">
    <property type="entry name" value="Usp"/>
    <property type="match status" value="1"/>
</dbReference>
<dbReference type="PRINTS" id="PR01438">
    <property type="entry name" value="UNVRSLSTRESS"/>
</dbReference>
<dbReference type="EMBL" id="RDQL01000002">
    <property type="protein sequence ID" value="RMX01975.1"/>
    <property type="molecule type" value="Genomic_DNA"/>
</dbReference>
<dbReference type="AlphaFoldDB" id="A0A3M6QGD9"/>
<sequence length="225" mass="24886">MRYQAALRSDEARDSSGKIRDSKFRMCFTAQSKLPSTRLFAPHQCFARASARILKPSLKDRPKDTGKQRSIHKPRSFSMYQHILIPTDGSELSQKAVSHGFDLAKLSGARVTILTATPSYPVTYMEGSAASNREFAETSERQWREDARRAMEKVLEQGKAMGLQAEVKVLSGESVSDLILDTANEVGADLIVMASHGRKGIARLLLGSETQHVLTRATVPVLVLR</sequence>
<name>A0A3M6QGD9_9BURK</name>
<evidence type="ECO:0000313" key="4">
    <source>
        <dbReference type="EMBL" id="RMX01975.1"/>
    </source>
</evidence>
<dbReference type="PANTHER" id="PTHR46268:SF15">
    <property type="entry name" value="UNIVERSAL STRESS PROTEIN HP_0031"/>
    <property type="match status" value="1"/>
</dbReference>
<evidence type="ECO:0000313" key="6">
    <source>
        <dbReference type="Proteomes" id="UP000267521"/>
    </source>
</evidence>
<accession>A0A3M6PWT4</accession>
<dbReference type="EMBL" id="RDQM01000021">
    <property type="protein sequence ID" value="RMW94814.1"/>
    <property type="molecule type" value="Genomic_DNA"/>
</dbReference>
<dbReference type="SUPFAM" id="SSF52402">
    <property type="entry name" value="Adenine nucleotide alpha hydrolases-like"/>
    <property type="match status" value="1"/>
</dbReference>
<keyword evidence="5" id="KW-1185">Reference proteome</keyword>
<dbReference type="PANTHER" id="PTHR46268">
    <property type="entry name" value="STRESS RESPONSE PROTEIN NHAX"/>
    <property type="match status" value="1"/>
</dbReference>
<dbReference type="Proteomes" id="UP000267035">
    <property type="component" value="Unassembled WGS sequence"/>
</dbReference>
<dbReference type="Proteomes" id="UP000267521">
    <property type="component" value="Unassembled WGS sequence"/>
</dbReference>
<dbReference type="InterPro" id="IPR006015">
    <property type="entry name" value="Universal_stress_UspA"/>
</dbReference>
<protein>
    <submittedName>
        <fullName evidence="4">Universal stress protein</fullName>
    </submittedName>
</protein>
<dbReference type="InterPro" id="IPR006016">
    <property type="entry name" value="UspA"/>
</dbReference>
<dbReference type="Gene3D" id="3.40.50.620">
    <property type="entry name" value="HUPs"/>
    <property type="match status" value="1"/>
</dbReference>
<feature type="domain" description="UspA" evidence="2">
    <location>
        <begin position="79"/>
        <end position="225"/>
    </location>
</feature>
<evidence type="ECO:0000256" key="1">
    <source>
        <dbReference type="ARBA" id="ARBA00008791"/>
    </source>
</evidence>
<dbReference type="InterPro" id="IPR014729">
    <property type="entry name" value="Rossmann-like_a/b/a_fold"/>
</dbReference>
<dbReference type="CDD" id="cd00293">
    <property type="entry name" value="USP-like"/>
    <property type="match status" value="1"/>
</dbReference>
<accession>A0A3M6QGD9</accession>
<organism evidence="4 5">
    <name type="scientific">Allofranklinella schreckenbergeri</name>
    <dbReference type="NCBI Taxonomy" id="1076744"/>
    <lineage>
        <taxon>Bacteria</taxon>
        <taxon>Pseudomonadati</taxon>
        <taxon>Pseudomonadota</taxon>
        <taxon>Betaproteobacteria</taxon>
        <taxon>Burkholderiales</taxon>
        <taxon>Comamonadaceae</taxon>
        <taxon>Allofranklinella</taxon>
    </lineage>
</organism>
<comment type="caution">
    <text evidence="4">The sequence shown here is derived from an EMBL/GenBank/DDBJ whole genome shotgun (WGS) entry which is preliminary data.</text>
</comment>
<evidence type="ECO:0000259" key="2">
    <source>
        <dbReference type="Pfam" id="PF00582"/>
    </source>
</evidence>
<evidence type="ECO:0000313" key="3">
    <source>
        <dbReference type="EMBL" id="RMW94814.1"/>
    </source>
</evidence>
<evidence type="ECO:0000313" key="5">
    <source>
        <dbReference type="Proteomes" id="UP000267035"/>
    </source>
</evidence>
<gene>
    <name evidence="4" type="ORF">EBQ25_01605</name>
    <name evidence="3" type="ORF">EBQ26_12040</name>
</gene>
<comment type="similarity">
    <text evidence="1">Belongs to the universal stress protein A family.</text>
</comment>